<sequence length="284" mass="30793">MRKVMLPHGEEVPALGLGTWRMGERADQHGREVAALRTALDLGYRLIDTAEMYGEGGAERVIGEALAGALRTGAVAREALFLVSKVYPHHADAQGVQAACERSLQRLGVDSLDLYLLHWRGGVPLAETVAGFERLQQRGLIRRWGVSNFDGDDLAELALLPGGAACSANQVYYSLSQRGVEFDVAPWQRARGMPLIAYSPIDQGALAAHPSLRVLAERHGAQPAQIALAWLFARPGTIAIPKAVREAHLRENLAAADLVLAADELAMLDRLFPPPQRKQPLAIL</sequence>
<dbReference type="EMBL" id="JAZIBG010000028">
    <property type="protein sequence ID" value="MEF7615017.1"/>
    <property type="molecule type" value="Genomic_DNA"/>
</dbReference>
<gene>
    <name evidence="5" type="ORF">V4F39_13935</name>
</gene>
<dbReference type="GO" id="GO:0016491">
    <property type="term" value="F:oxidoreductase activity"/>
    <property type="evidence" value="ECO:0007669"/>
    <property type="project" value="InterPro"/>
</dbReference>
<dbReference type="SUPFAM" id="SSF51430">
    <property type="entry name" value="NAD(P)-linked oxidoreductase"/>
    <property type="match status" value="1"/>
</dbReference>
<protein>
    <submittedName>
        <fullName evidence="5">Aldo/keto reductase</fullName>
    </submittedName>
</protein>
<evidence type="ECO:0000313" key="5">
    <source>
        <dbReference type="EMBL" id="MEF7615017.1"/>
    </source>
</evidence>
<name>A0AAW9QHZ9_9BURK</name>
<evidence type="ECO:0000256" key="2">
    <source>
        <dbReference type="PIRSR" id="PIRSR000097-2"/>
    </source>
</evidence>
<organism evidence="5 6">
    <name type="scientific">Aquincola agrisoli</name>
    <dbReference type="NCBI Taxonomy" id="3119538"/>
    <lineage>
        <taxon>Bacteria</taxon>
        <taxon>Pseudomonadati</taxon>
        <taxon>Pseudomonadota</taxon>
        <taxon>Betaproteobacteria</taxon>
        <taxon>Burkholderiales</taxon>
        <taxon>Sphaerotilaceae</taxon>
        <taxon>Aquincola</taxon>
    </lineage>
</organism>
<dbReference type="InterPro" id="IPR023210">
    <property type="entry name" value="NADP_OxRdtase_dom"/>
</dbReference>
<evidence type="ECO:0000313" key="6">
    <source>
        <dbReference type="Proteomes" id="UP001336250"/>
    </source>
</evidence>
<feature type="domain" description="NADP-dependent oxidoreductase" evidence="4">
    <location>
        <begin position="15"/>
        <end position="271"/>
    </location>
</feature>
<evidence type="ECO:0000259" key="4">
    <source>
        <dbReference type="Pfam" id="PF00248"/>
    </source>
</evidence>
<comment type="caution">
    <text evidence="5">The sequence shown here is derived from an EMBL/GenBank/DDBJ whole genome shotgun (WGS) entry which is preliminary data.</text>
</comment>
<dbReference type="InterPro" id="IPR020471">
    <property type="entry name" value="AKR"/>
</dbReference>
<evidence type="ECO:0000256" key="1">
    <source>
        <dbReference type="PIRSR" id="PIRSR000097-1"/>
    </source>
</evidence>
<dbReference type="Proteomes" id="UP001336250">
    <property type="component" value="Unassembled WGS sequence"/>
</dbReference>
<dbReference type="AlphaFoldDB" id="A0AAW9QHZ9"/>
<evidence type="ECO:0000256" key="3">
    <source>
        <dbReference type="PIRSR" id="PIRSR000097-3"/>
    </source>
</evidence>
<feature type="site" description="Lowers pKa of active site Tyr" evidence="3">
    <location>
        <position position="85"/>
    </location>
</feature>
<dbReference type="InterPro" id="IPR036812">
    <property type="entry name" value="NAD(P)_OxRdtase_dom_sf"/>
</dbReference>
<dbReference type="PIRSF" id="PIRSF000097">
    <property type="entry name" value="AKR"/>
    <property type="match status" value="1"/>
</dbReference>
<reference evidence="5 6" key="1">
    <citation type="submission" date="2024-02" db="EMBL/GenBank/DDBJ databases">
        <title>Genome sequence of Aquincola sp. MAHUQ-54.</title>
        <authorList>
            <person name="Huq M.A."/>
        </authorList>
    </citation>
    <scope>NUCLEOTIDE SEQUENCE [LARGE SCALE GENOMIC DNA]</scope>
    <source>
        <strain evidence="5 6">MAHUQ-54</strain>
    </source>
</reference>
<proteinExistence type="predicted"/>
<dbReference type="PANTHER" id="PTHR43638:SF3">
    <property type="entry name" value="ALDEHYDE REDUCTASE"/>
    <property type="match status" value="1"/>
</dbReference>
<dbReference type="RefSeq" id="WP_332290118.1">
    <property type="nucleotide sequence ID" value="NZ_JAZIBG010000028.1"/>
</dbReference>
<feature type="binding site" evidence="2">
    <location>
        <position position="118"/>
    </location>
    <ligand>
        <name>substrate</name>
    </ligand>
</feature>
<dbReference type="Gene3D" id="3.20.20.100">
    <property type="entry name" value="NADP-dependent oxidoreductase domain"/>
    <property type="match status" value="1"/>
</dbReference>
<feature type="active site" description="Proton donor" evidence="1">
    <location>
        <position position="53"/>
    </location>
</feature>
<dbReference type="PRINTS" id="PR00069">
    <property type="entry name" value="ALDKETRDTASE"/>
</dbReference>
<keyword evidence="6" id="KW-1185">Reference proteome</keyword>
<dbReference type="PANTHER" id="PTHR43638">
    <property type="entry name" value="OXIDOREDUCTASE, ALDO/KETO REDUCTASE FAMILY PROTEIN"/>
    <property type="match status" value="1"/>
</dbReference>
<dbReference type="Pfam" id="PF00248">
    <property type="entry name" value="Aldo_ket_red"/>
    <property type="match status" value="1"/>
</dbReference>
<accession>A0AAW9QHZ9</accession>